<evidence type="ECO:0000313" key="3">
    <source>
        <dbReference type="Proteomes" id="UP000596661"/>
    </source>
</evidence>
<dbReference type="Gramene" id="evm.model.10.1833">
    <property type="protein sequence ID" value="cds.evm.model.10.1833"/>
    <property type="gene ID" value="evm.TU.10.1833"/>
</dbReference>
<dbReference type="PANTHER" id="PTHR47074">
    <property type="entry name" value="BNAC02G40300D PROTEIN"/>
    <property type="match status" value="1"/>
</dbReference>
<protein>
    <recommendedName>
        <fullName evidence="1">RNase H type-1 domain-containing protein</fullName>
    </recommendedName>
</protein>
<evidence type="ECO:0000313" key="2">
    <source>
        <dbReference type="EnsemblPlants" id="cds.evm.model.10.1833"/>
    </source>
</evidence>
<dbReference type="Pfam" id="PF13456">
    <property type="entry name" value="RVT_3"/>
    <property type="match status" value="1"/>
</dbReference>
<evidence type="ECO:0000259" key="1">
    <source>
        <dbReference type="Pfam" id="PF13456"/>
    </source>
</evidence>
<organism evidence="2 3">
    <name type="scientific">Cannabis sativa</name>
    <name type="common">Hemp</name>
    <name type="synonym">Marijuana</name>
    <dbReference type="NCBI Taxonomy" id="3483"/>
    <lineage>
        <taxon>Eukaryota</taxon>
        <taxon>Viridiplantae</taxon>
        <taxon>Streptophyta</taxon>
        <taxon>Embryophyta</taxon>
        <taxon>Tracheophyta</taxon>
        <taxon>Spermatophyta</taxon>
        <taxon>Magnoliopsida</taxon>
        <taxon>eudicotyledons</taxon>
        <taxon>Gunneridae</taxon>
        <taxon>Pentapetalae</taxon>
        <taxon>rosids</taxon>
        <taxon>fabids</taxon>
        <taxon>Rosales</taxon>
        <taxon>Cannabaceae</taxon>
        <taxon>Cannabis</taxon>
    </lineage>
</organism>
<dbReference type="EnsemblPlants" id="evm.model.10.1833">
    <property type="protein sequence ID" value="cds.evm.model.10.1833"/>
    <property type="gene ID" value="evm.TU.10.1833"/>
</dbReference>
<dbReference type="PANTHER" id="PTHR47074:SF11">
    <property type="entry name" value="REVERSE TRANSCRIPTASE-LIKE PROTEIN"/>
    <property type="match status" value="1"/>
</dbReference>
<feature type="domain" description="RNase H type-1" evidence="1">
    <location>
        <begin position="93"/>
        <end position="167"/>
    </location>
</feature>
<dbReference type="InterPro" id="IPR052929">
    <property type="entry name" value="RNase_H-like_EbsB-rel"/>
</dbReference>
<dbReference type="InterPro" id="IPR002156">
    <property type="entry name" value="RNaseH_domain"/>
</dbReference>
<dbReference type="GO" id="GO:0003676">
    <property type="term" value="F:nucleic acid binding"/>
    <property type="evidence" value="ECO:0007669"/>
    <property type="project" value="InterPro"/>
</dbReference>
<reference evidence="2" key="1">
    <citation type="submission" date="2021-03" db="UniProtKB">
        <authorList>
            <consortium name="EnsemblPlants"/>
        </authorList>
    </citation>
    <scope>IDENTIFICATION</scope>
</reference>
<dbReference type="GO" id="GO:0004523">
    <property type="term" value="F:RNA-DNA hybrid ribonuclease activity"/>
    <property type="evidence" value="ECO:0007669"/>
    <property type="project" value="InterPro"/>
</dbReference>
<accession>A0A803QL18</accession>
<dbReference type="EMBL" id="UZAU01000821">
    <property type="status" value="NOT_ANNOTATED_CDS"/>
    <property type="molecule type" value="Genomic_DNA"/>
</dbReference>
<keyword evidence="3" id="KW-1185">Reference proteome</keyword>
<sequence>MTCLPFFSFLKDIVIVVHGATPKPALTIAFFAENYLRNLRAACIKLSPAQSATPRLPRRYQIRFYGWCPRQLSPTIPDQVPWAPPPTGELKLNVDATLNACRNTIGVGAVIRDDKGQVVAALAKLVIENFTSYEIEAKVMFHSLTWALDMQIVISHVETDALLVANAFEYPFNINFFIQKFNC</sequence>
<dbReference type="AlphaFoldDB" id="A0A803QL18"/>
<proteinExistence type="predicted"/>
<dbReference type="Proteomes" id="UP000596661">
    <property type="component" value="Unassembled WGS sequence"/>
</dbReference>
<name>A0A803QL18_CANSA</name>